<reference evidence="3" key="1">
    <citation type="submission" date="2015-07" db="EMBL/GenBank/DDBJ databases">
        <title>Near-Complete Genome Sequence of the Cellulolytic Bacterium Bacteroides (Pseudobacteroides) cellulosolvens ATCC 35603.</title>
        <authorList>
            <person name="Dassa B."/>
            <person name="Utturkar S.M."/>
            <person name="Klingeman D.M."/>
            <person name="Hurt R.A."/>
            <person name="Keller M."/>
            <person name="Xu J."/>
            <person name="Reddy Y.H.K."/>
            <person name="Borovok I."/>
            <person name="Grinberg I.R."/>
            <person name="Lamed R."/>
            <person name="Zhivin O."/>
            <person name="Bayer E.A."/>
            <person name="Brown S.D."/>
        </authorList>
    </citation>
    <scope>NUCLEOTIDE SEQUENCE [LARGE SCALE GENOMIC DNA]</scope>
    <source>
        <strain evidence="3">DSM 2933</strain>
    </source>
</reference>
<keyword evidence="3" id="KW-1185">Reference proteome</keyword>
<dbReference type="Pfam" id="PF00583">
    <property type="entry name" value="Acetyltransf_1"/>
    <property type="match status" value="1"/>
</dbReference>
<dbReference type="PROSITE" id="PS51186">
    <property type="entry name" value="GNAT"/>
    <property type="match status" value="1"/>
</dbReference>
<organism evidence="2 3">
    <name type="scientific">Pseudobacteroides cellulosolvens ATCC 35603 = DSM 2933</name>
    <dbReference type="NCBI Taxonomy" id="398512"/>
    <lineage>
        <taxon>Bacteria</taxon>
        <taxon>Bacillati</taxon>
        <taxon>Bacillota</taxon>
        <taxon>Clostridia</taxon>
        <taxon>Eubacteriales</taxon>
        <taxon>Oscillospiraceae</taxon>
        <taxon>Pseudobacteroides</taxon>
    </lineage>
</organism>
<keyword evidence="2" id="KW-0808">Transferase</keyword>
<dbReference type="OrthoDB" id="2000632at2"/>
<evidence type="ECO:0000313" key="3">
    <source>
        <dbReference type="Proteomes" id="UP000036923"/>
    </source>
</evidence>
<comment type="caution">
    <text evidence="2">The sequence shown here is derived from an EMBL/GenBank/DDBJ whole genome shotgun (WGS) entry which is preliminary data.</text>
</comment>
<dbReference type="AlphaFoldDB" id="A0A0L6JSK9"/>
<dbReference type="CDD" id="cd04301">
    <property type="entry name" value="NAT_SF"/>
    <property type="match status" value="1"/>
</dbReference>
<protein>
    <submittedName>
        <fullName evidence="2">GCN5-related N-acetyltransferase</fullName>
    </submittedName>
</protein>
<sequence length="160" mass="18213">MRYIRLAKTEDTESIVNLYQSLIGTPGCAWSIEYPTIAEVQNDIKNSSLYCMCDDNDNIIAAAAAGSDNELEHLFWNSLMKNPCELARVGVKQSMQNQGLGYVIVDHVIKDVKKRGFDGIRMLVSKSNPSALALYEKLKFHRCGETRMYNIDWFCYEMVL</sequence>
<dbReference type="InterPro" id="IPR016181">
    <property type="entry name" value="Acyl_CoA_acyltransferase"/>
</dbReference>
<dbReference type="Gene3D" id="3.40.630.30">
    <property type="match status" value="1"/>
</dbReference>
<name>A0A0L6JSK9_9FIRM</name>
<dbReference type="GO" id="GO:0016747">
    <property type="term" value="F:acyltransferase activity, transferring groups other than amino-acyl groups"/>
    <property type="evidence" value="ECO:0007669"/>
    <property type="project" value="InterPro"/>
</dbReference>
<accession>A0A0L6JSK9</accession>
<evidence type="ECO:0000313" key="2">
    <source>
        <dbReference type="EMBL" id="KNY28788.1"/>
    </source>
</evidence>
<dbReference type="RefSeq" id="WP_036936232.1">
    <property type="nucleotide sequence ID" value="NZ_JQKC01000002.1"/>
</dbReference>
<dbReference type="EMBL" id="LGTC01000001">
    <property type="protein sequence ID" value="KNY28788.1"/>
    <property type="molecule type" value="Genomic_DNA"/>
</dbReference>
<dbReference type="eggNOG" id="COG0456">
    <property type="taxonomic scope" value="Bacteria"/>
</dbReference>
<evidence type="ECO:0000259" key="1">
    <source>
        <dbReference type="PROSITE" id="PS51186"/>
    </source>
</evidence>
<dbReference type="InterPro" id="IPR000182">
    <property type="entry name" value="GNAT_dom"/>
</dbReference>
<dbReference type="Proteomes" id="UP000036923">
    <property type="component" value="Unassembled WGS sequence"/>
</dbReference>
<proteinExistence type="predicted"/>
<feature type="domain" description="N-acetyltransferase" evidence="1">
    <location>
        <begin position="2"/>
        <end position="160"/>
    </location>
</feature>
<dbReference type="SUPFAM" id="SSF55729">
    <property type="entry name" value="Acyl-CoA N-acyltransferases (Nat)"/>
    <property type="match status" value="1"/>
</dbReference>
<dbReference type="STRING" id="398512.Bccel_4062"/>
<gene>
    <name evidence="2" type="ORF">Bccel_4062</name>
</gene>